<dbReference type="OrthoDB" id="2745866at2759"/>
<proteinExistence type="predicted"/>
<sequence>MRTTVNNWGKLFSKWWIVLVSPIGHITCDNTSNNGTMLDEFSQQVERKTGIDWDPVAQRINCLAHVINLATQALISTYSPAPHYNLHDPSTVEDSVSSSQDEIGLIRAIAVKDIGDVVFNNSAPTDTTHTQEQYKYHKDLSSANQHKKNSFEKGTGLTKKPGLEKNKSNK</sequence>
<protein>
    <recommendedName>
        <fullName evidence="5">DUF659 domain-containing protein</fullName>
    </recommendedName>
</protein>
<evidence type="ECO:0000313" key="4">
    <source>
        <dbReference type="Proteomes" id="UP000008370"/>
    </source>
</evidence>
<evidence type="ECO:0008006" key="5">
    <source>
        <dbReference type="Google" id="ProtNLM"/>
    </source>
</evidence>
<dbReference type="InParanoid" id="K5WFC7"/>
<feature type="chain" id="PRO_5003885553" description="DUF659 domain-containing protein" evidence="2">
    <location>
        <begin position="29"/>
        <end position="170"/>
    </location>
</feature>
<dbReference type="GeneID" id="18911843"/>
<accession>K5WFC7</accession>
<feature type="signal peptide" evidence="2">
    <location>
        <begin position="1"/>
        <end position="28"/>
    </location>
</feature>
<feature type="compositionally biased region" description="Basic and acidic residues" evidence="1">
    <location>
        <begin position="161"/>
        <end position="170"/>
    </location>
</feature>
<evidence type="ECO:0000313" key="3">
    <source>
        <dbReference type="EMBL" id="EKM48857.1"/>
    </source>
</evidence>
<keyword evidence="4" id="KW-1185">Reference proteome</keyword>
<name>K5WFC7_PHACS</name>
<dbReference type="EMBL" id="JH930682">
    <property type="protein sequence ID" value="EKM48857.1"/>
    <property type="molecule type" value="Genomic_DNA"/>
</dbReference>
<dbReference type="Proteomes" id="UP000008370">
    <property type="component" value="Unassembled WGS sequence"/>
</dbReference>
<feature type="region of interest" description="Disordered" evidence="1">
    <location>
        <begin position="139"/>
        <end position="170"/>
    </location>
</feature>
<gene>
    <name evidence="3" type="ORF">PHACADRAFT_202309</name>
</gene>
<dbReference type="AlphaFoldDB" id="K5WFC7"/>
<dbReference type="RefSeq" id="XP_007402592.1">
    <property type="nucleotide sequence ID" value="XM_007402530.1"/>
</dbReference>
<dbReference type="KEGG" id="pco:PHACADRAFT_202309"/>
<evidence type="ECO:0000256" key="2">
    <source>
        <dbReference type="SAM" id="SignalP"/>
    </source>
</evidence>
<organism evidence="3 4">
    <name type="scientific">Phanerochaete carnosa (strain HHB-10118-sp)</name>
    <name type="common">White-rot fungus</name>
    <name type="synonym">Peniophora carnosa</name>
    <dbReference type="NCBI Taxonomy" id="650164"/>
    <lineage>
        <taxon>Eukaryota</taxon>
        <taxon>Fungi</taxon>
        <taxon>Dikarya</taxon>
        <taxon>Basidiomycota</taxon>
        <taxon>Agaricomycotina</taxon>
        <taxon>Agaricomycetes</taxon>
        <taxon>Polyporales</taxon>
        <taxon>Phanerochaetaceae</taxon>
        <taxon>Phanerochaete</taxon>
    </lineage>
</organism>
<keyword evidence="2" id="KW-0732">Signal</keyword>
<dbReference type="HOGENOM" id="CLU_1571200_0_0_1"/>
<evidence type="ECO:0000256" key="1">
    <source>
        <dbReference type="SAM" id="MobiDB-lite"/>
    </source>
</evidence>
<reference evidence="3 4" key="1">
    <citation type="journal article" date="2012" name="BMC Genomics">
        <title>Comparative genomics of the white-rot fungi, Phanerochaete carnosa and P. chrysosporium, to elucidate the genetic basis of the distinct wood types they colonize.</title>
        <authorList>
            <person name="Suzuki H."/>
            <person name="MacDonald J."/>
            <person name="Syed K."/>
            <person name="Salamov A."/>
            <person name="Hori C."/>
            <person name="Aerts A."/>
            <person name="Henrissat B."/>
            <person name="Wiebenga A."/>
            <person name="vanKuyk P.A."/>
            <person name="Barry K."/>
            <person name="Lindquist E."/>
            <person name="LaButti K."/>
            <person name="Lapidus A."/>
            <person name="Lucas S."/>
            <person name="Coutinho P."/>
            <person name="Gong Y."/>
            <person name="Samejima M."/>
            <person name="Mahadevan R."/>
            <person name="Abou-Zaid M."/>
            <person name="de Vries R.P."/>
            <person name="Igarashi K."/>
            <person name="Yadav J.S."/>
            <person name="Grigoriev I.V."/>
            <person name="Master E.R."/>
        </authorList>
    </citation>
    <scope>NUCLEOTIDE SEQUENCE [LARGE SCALE GENOMIC DNA]</scope>
    <source>
        <strain evidence="3 4">HHB-10118-sp</strain>
    </source>
</reference>